<protein>
    <submittedName>
        <fullName evidence="1">Uncharacterized protein</fullName>
    </submittedName>
</protein>
<dbReference type="AlphaFoldDB" id="A0A0A9GS69"/>
<accession>A0A0A9GS69</accession>
<sequence>MGQENALNLTNHIYLSPYTIYRYLQNGEINLS</sequence>
<evidence type="ECO:0000313" key="1">
    <source>
        <dbReference type="EMBL" id="JAE27272.1"/>
    </source>
</evidence>
<dbReference type="EMBL" id="GBRH01170624">
    <property type="protein sequence ID" value="JAE27272.1"/>
    <property type="molecule type" value="Transcribed_RNA"/>
</dbReference>
<reference evidence="1" key="1">
    <citation type="submission" date="2014-09" db="EMBL/GenBank/DDBJ databases">
        <authorList>
            <person name="Magalhaes I.L.F."/>
            <person name="Oliveira U."/>
            <person name="Santos F.R."/>
            <person name="Vidigal T.H.D.A."/>
            <person name="Brescovit A.D."/>
            <person name="Santos A.J."/>
        </authorList>
    </citation>
    <scope>NUCLEOTIDE SEQUENCE</scope>
    <source>
        <tissue evidence="1">Shoot tissue taken approximately 20 cm above the soil surface</tissue>
    </source>
</reference>
<reference evidence="1" key="2">
    <citation type="journal article" date="2015" name="Data Brief">
        <title>Shoot transcriptome of the giant reed, Arundo donax.</title>
        <authorList>
            <person name="Barrero R.A."/>
            <person name="Guerrero F.D."/>
            <person name="Moolhuijzen P."/>
            <person name="Goolsby J.A."/>
            <person name="Tidwell J."/>
            <person name="Bellgard S.E."/>
            <person name="Bellgard M.I."/>
        </authorList>
    </citation>
    <scope>NUCLEOTIDE SEQUENCE</scope>
    <source>
        <tissue evidence="1">Shoot tissue taken approximately 20 cm above the soil surface</tissue>
    </source>
</reference>
<name>A0A0A9GS69_ARUDO</name>
<organism evidence="1">
    <name type="scientific">Arundo donax</name>
    <name type="common">Giant reed</name>
    <name type="synonym">Donax arundinaceus</name>
    <dbReference type="NCBI Taxonomy" id="35708"/>
    <lineage>
        <taxon>Eukaryota</taxon>
        <taxon>Viridiplantae</taxon>
        <taxon>Streptophyta</taxon>
        <taxon>Embryophyta</taxon>
        <taxon>Tracheophyta</taxon>
        <taxon>Spermatophyta</taxon>
        <taxon>Magnoliopsida</taxon>
        <taxon>Liliopsida</taxon>
        <taxon>Poales</taxon>
        <taxon>Poaceae</taxon>
        <taxon>PACMAD clade</taxon>
        <taxon>Arundinoideae</taxon>
        <taxon>Arundineae</taxon>
        <taxon>Arundo</taxon>
    </lineage>
</organism>
<proteinExistence type="predicted"/>